<keyword evidence="2" id="KW-1185">Reference proteome</keyword>
<name>A0ABV3GNH1_MICGL</name>
<gene>
    <name evidence="1" type="ORF">AB0I59_31600</name>
</gene>
<protein>
    <recommendedName>
        <fullName evidence="3">Baseplate protein J-like domain-containing protein</fullName>
    </recommendedName>
</protein>
<proteinExistence type="predicted"/>
<comment type="caution">
    <text evidence="1">The sequence shown here is derived from an EMBL/GenBank/DDBJ whole genome shotgun (WGS) entry which is preliminary data.</text>
</comment>
<dbReference type="EMBL" id="JBFALK010000020">
    <property type="protein sequence ID" value="MEV0973172.1"/>
    <property type="molecule type" value="Genomic_DNA"/>
</dbReference>
<evidence type="ECO:0000313" key="2">
    <source>
        <dbReference type="Proteomes" id="UP001551675"/>
    </source>
</evidence>
<dbReference type="RefSeq" id="WP_358138664.1">
    <property type="nucleotide sequence ID" value="NZ_JBFALK010000020.1"/>
</dbReference>
<dbReference type="Proteomes" id="UP001551675">
    <property type="component" value="Unassembled WGS sequence"/>
</dbReference>
<evidence type="ECO:0008006" key="3">
    <source>
        <dbReference type="Google" id="ProtNLM"/>
    </source>
</evidence>
<accession>A0ABV3GNH1</accession>
<evidence type="ECO:0000313" key="1">
    <source>
        <dbReference type="EMBL" id="MEV0973172.1"/>
    </source>
</evidence>
<sequence>MPDRQTFDAPALLDLLERSWGAQLRRVSLVIEAEVAEETIEAAADALGTAYRRVGHQELATRWPACVAVSLAGIAARHDPDSPFWPHWWAAIHHRGSPSRWGAAFLNALRVFGLPADRDAKQSIRTHAGFGTAASGNAGEGPPLRLDPFGQGIQCAGAPLPRPTEETLLVFAEDGRHLPAELPPRPVWIVHPRDREPAADVPLRTLAESLLPLGWEGWRLAQIDLGSAAWLALAEGPRHTVRKRSRPRLSACRPIPGLATPDGSAVLASPPALWLPKGDWTVTVERAGTHSAGPADPADLWARLPRPLLGTFIVTARTPGGRATRETVTVAEGLAVRYEPPVRLFDDEGLMPSDVSFAAEPGLTVTPQALAFTSREHLRRITCVASGQVMDLVVAPPHMRVRTGEEWHTAPLHLTPAAVEELGTLRLDIPGIRERLPIEVVAGGTGEGSSDAAIESGRAGIGKTVQVVTPHARGDYPLRRVLDTLDASLDAHGNATLMVRAGEHIVPLAFISPGERYVPDPWLCND</sequence>
<organism evidence="1 2">
    <name type="scientific">Microtetraspora glauca</name>
    <dbReference type="NCBI Taxonomy" id="1996"/>
    <lineage>
        <taxon>Bacteria</taxon>
        <taxon>Bacillati</taxon>
        <taxon>Actinomycetota</taxon>
        <taxon>Actinomycetes</taxon>
        <taxon>Streptosporangiales</taxon>
        <taxon>Streptosporangiaceae</taxon>
        <taxon>Microtetraspora</taxon>
    </lineage>
</organism>
<reference evidence="1 2" key="1">
    <citation type="submission" date="2024-06" db="EMBL/GenBank/DDBJ databases">
        <title>The Natural Products Discovery Center: Release of the First 8490 Sequenced Strains for Exploring Actinobacteria Biosynthetic Diversity.</title>
        <authorList>
            <person name="Kalkreuter E."/>
            <person name="Kautsar S.A."/>
            <person name="Yang D."/>
            <person name="Bader C.D."/>
            <person name="Teijaro C.N."/>
            <person name="Fluegel L."/>
            <person name="Davis C.M."/>
            <person name="Simpson J.R."/>
            <person name="Lauterbach L."/>
            <person name="Steele A.D."/>
            <person name="Gui C."/>
            <person name="Meng S."/>
            <person name="Li G."/>
            <person name="Viehrig K."/>
            <person name="Ye F."/>
            <person name="Su P."/>
            <person name="Kiefer A.F."/>
            <person name="Nichols A."/>
            <person name="Cepeda A.J."/>
            <person name="Yan W."/>
            <person name="Fan B."/>
            <person name="Jiang Y."/>
            <person name="Adhikari A."/>
            <person name="Zheng C.-J."/>
            <person name="Schuster L."/>
            <person name="Cowan T.M."/>
            <person name="Smanski M.J."/>
            <person name="Chevrette M.G."/>
            <person name="De Carvalho L.P.S."/>
            <person name="Shen B."/>
        </authorList>
    </citation>
    <scope>NUCLEOTIDE SEQUENCE [LARGE SCALE GENOMIC DNA]</scope>
    <source>
        <strain evidence="1 2">NPDC050100</strain>
    </source>
</reference>